<evidence type="ECO:0000313" key="3">
    <source>
        <dbReference type="EMBL" id="TMW68058.1"/>
    </source>
</evidence>
<protein>
    <recommendedName>
        <fullName evidence="1">Metalloendopeptidase</fullName>
        <ecNumber evidence="1">3.4.24.-</ecNumber>
    </recommendedName>
</protein>
<name>A0A8K1CSC2_PYTOL</name>
<dbReference type="PANTHER" id="PTHR10127:SF850">
    <property type="entry name" value="METALLOENDOPEPTIDASE"/>
    <property type="match status" value="1"/>
</dbReference>
<gene>
    <name evidence="3" type="ORF">Poli38472_007730</name>
</gene>
<dbReference type="GO" id="GO:0006508">
    <property type="term" value="P:proteolysis"/>
    <property type="evidence" value="ECO:0007669"/>
    <property type="project" value="UniProtKB-KW"/>
</dbReference>
<dbReference type="PROSITE" id="PS51257">
    <property type="entry name" value="PROKAR_LIPOPROTEIN"/>
    <property type="match status" value="1"/>
</dbReference>
<keyword evidence="1" id="KW-0482">Metalloprotease</keyword>
<dbReference type="InterPro" id="IPR006026">
    <property type="entry name" value="Peptidase_Metallo"/>
</dbReference>
<dbReference type="EMBL" id="SPLM01000003">
    <property type="protein sequence ID" value="TMW68058.1"/>
    <property type="molecule type" value="Genomic_DNA"/>
</dbReference>
<dbReference type="Pfam" id="PF01400">
    <property type="entry name" value="Astacin"/>
    <property type="match status" value="1"/>
</dbReference>
<comment type="cofactor">
    <cofactor evidence="1">
        <name>Zn(2+)</name>
        <dbReference type="ChEBI" id="CHEBI:29105"/>
    </cofactor>
    <text evidence="1">Binds 1 zinc ion per subunit.</text>
</comment>
<keyword evidence="1" id="KW-0479">Metal-binding</keyword>
<keyword evidence="1" id="KW-0378">Hydrolase</keyword>
<accession>A0A8K1CSC2</accession>
<feature type="signal peptide" evidence="1">
    <location>
        <begin position="1"/>
        <end position="19"/>
    </location>
</feature>
<comment type="caution">
    <text evidence="3">The sequence shown here is derived from an EMBL/GenBank/DDBJ whole genome shotgun (WGS) entry which is preliminary data.</text>
</comment>
<evidence type="ECO:0000259" key="2">
    <source>
        <dbReference type="SMART" id="SM00235"/>
    </source>
</evidence>
<dbReference type="Gene3D" id="3.40.390.10">
    <property type="entry name" value="Collagenase (Catalytic Domain)"/>
    <property type="match status" value="1"/>
</dbReference>
<organism evidence="3 4">
    <name type="scientific">Pythium oligandrum</name>
    <name type="common">Mycoparasitic fungus</name>
    <dbReference type="NCBI Taxonomy" id="41045"/>
    <lineage>
        <taxon>Eukaryota</taxon>
        <taxon>Sar</taxon>
        <taxon>Stramenopiles</taxon>
        <taxon>Oomycota</taxon>
        <taxon>Peronosporomycetes</taxon>
        <taxon>Pythiales</taxon>
        <taxon>Pythiaceae</taxon>
        <taxon>Pythium</taxon>
    </lineage>
</organism>
<dbReference type="GO" id="GO:0008270">
    <property type="term" value="F:zinc ion binding"/>
    <property type="evidence" value="ECO:0007669"/>
    <property type="project" value="InterPro"/>
</dbReference>
<keyword evidence="1" id="KW-0732">Signal</keyword>
<sequence length="333" mass="37330">MRGYVVACVFLTQLGTVLSQSCSVDGFEFDGLAHYLVGEPYLPGSIYADCVQGKATCYRDDGVMDAVNAQVSCDEVHVKNQTHHRQLGITLKPVAAWPQRIVCVSGVDIFPNHTRKHLANAFREFAHKADIMFIDVNKCPSMFGKKTEVCNNCRQFVRMTRTKPGCQSTWGYSSSRQLSVNLPQSCADYKTVLHQLGHVVGLAHEHSHPHRQVIVLRENVVAGYTNAYKILGRSYQPFIYDPMSIMHYDNSYGALCIPLDLKLKYCDLTQTEADGCVVPTKKHCNPSYDLAFGRSTKLMPSDVATIMKLYAKEKSYAQSRSLRGSDVKQLWES</sequence>
<evidence type="ECO:0000256" key="1">
    <source>
        <dbReference type="RuleBase" id="RU361183"/>
    </source>
</evidence>
<dbReference type="Proteomes" id="UP000794436">
    <property type="component" value="Unassembled WGS sequence"/>
</dbReference>
<dbReference type="AlphaFoldDB" id="A0A8K1CSC2"/>
<keyword evidence="1" id="KW-0862">Zinc</keyword>
<dbReference type="GO" id="GO:0004222">
    <property type="term" value="F:metalloendopeptidase activity"/>
    <property type="evidence" value="ECO:0007669"/>
    <property type="project" value="UniProtKB-UniRule"/>
</dbReference>
<proteinExistence type="predicted"/>
<dbReference type="EC" id="3.4.24.-" evidence="1"/>
<dbReference type="SMART" id="SM00235">
    <property type="entry name" value="ZnMc"/>
    <property type="match status" value="1"/>
</dbReference>
<dbReference type="InterPro" id="IPR001506">
    <property type="entry name" value="Peptidase_M12A"/>
</dbReference>
<reference evidence="3" key="1">
    <citation type="submission" date="2019-03" db="EMBL/GenBank/DDBJ databases">
        <title>Long read genome sequence of the mycoparasitic Pythium oligandrum ATCC 38472 isolated from sugarbeet rhizosphere.</title>
        <authorList>
            <person name="Gaulin E."/>
        </authorList>
    </citation>
    <scope>NUCLEOTIDE SEQUENCE</scope>
    <source>
        <strain evidence="3">ATCC 38472_TT</strain>
    </source>
</reference>
<dbReference type="SUPFAM" id="SSF55486">
    <property type="entry name" value="Metalloproteases ('zincins'), catalytic domain"/>
    <property type="match status" value="1"/>
</dbReference>
<dbReference type="PANTHER" id="PTHR10127">
    <property type="entry name" value="DISCOIDIN, CUB, EGF, LAMININ , AND ZINC METALLOPROTEASE DOMAIN CONTAINING"/>
    <property type="match status" value="1"/>
</dbReference>
<evidence type="ECO:0000313" key="4">
    <source>
        <dbReference type="Proteomes" id="UP000794436"/>
    </source>
</evidence>
<keyword evidence="1" id="KW-0645">Protease</keyword>
<dbReference type="OrthoDB" id="431034at2759"/>
<dbReference type="PRINTS" id="PR00480">
    <property type="entry name" value="ASTACIN"/>
</dbReference>
<feature type="chain" id="PRO_5035489770" description="Metalloendopeptidase" evidence="1">
    <location>
        <begin position="20"/>
        <end position="333"/>
    </location>
</feature>
<dbReference type="InterPro" id="IPR024079">
    <property type="entry name" value="MetalloPept_cat_dom_sf"/>
</dbReference>
<feature type="domain" description="Peptidase metallopeptidase" evidence="2">
    <location>
        <begin position="93"/>
        <end position="242"/>
    </location>
</feature>
<keyword evidence="4" id="KW-1185">Reference proteome</keyword>